<dbReference type="FunCoup" id="S0ET05">
    <property type="interactions" value="330"/>
</dbReference>
<dbReference type="PANTHER" id="PTHR20854">
    <property type="entry name" value="INOSITOL MONOPHOSPHATASE"/>
    <property type="match status" value="1"/>
</dbReference>
<dbReference type="PANTHER" id="PTHR20854:SF4">
    <property type="entry name" value="INOSITOL-1-MONOPHOSPHATASE-RELATED"/>
    <property type="match status" value="1"/>
</dbReference>
<dbReference type="EMBL" id="HF951689">
    <property type="protein sequence ID" value="CCW34160.1"/>
    <property type="molecule type" value="Genomic_DNA"/>
</dbReference>
<keyword evidence="2 5" id="KW-0479">Metal-binding</keyword>
<sequence length="264" mass="29055">MVDIDSDFLCALAREAGSHALDMAENLHAELKPDQTFVTRVDREIERFLYEQLKNRYPHFAFLGEETGWHGSTDGPLWAVDPIDGTTNMVYNIPIWGVSIALLLDGEPVAGVFYIPRLDELFYAQLGQGSYCNGIRLHSPDRTVLHLEDTIGFTSAAAKNLRTKALHGRIRCLGSIAADIAYVGRGSLACLVGWSEGAYDMAAALLVAKEAGCVARYFSGQPVELKPLLTQGKTREPFIIAPPNTYELVRAELAIDNLQDSKEV</sequence>
<comment type="cofactor">
    <cofactor evidence="1 5">
        <name>Mg(2+)</name>
        <dbReference type="ChEBI" id="CHEBI:18420"/>
    </cofactor>
</comment>
<dbReference type="InParanoid" id="S0ET05"/>
<keyword evidence="7" id="KW-1185">Reference proteome</keyword>
<dbReference type="EC" id="3.1.3.25" evidence="6"/>
<dbReference type="GO" id="GO:0046872">
    <property type="term" value="F:metal ion binding"/>
    <property type="evidence" value="ECO:0007669"/>
    <property type="project" value="UniProtKB-KW"/>
</dbReference>
<organism evidence="6 7">
    <name type="scientific">Chthonomonas calidirosea (strain DSM 23976 / ICMP 18418 / T49)</name>
    <dbReference type="NCBI Taxonomy" id="1303518"/>
    <lineage>
        <taxon>Bacteria</taxon>
        <taxon>Bacillati</taxon>
        <taxon>Armatimonadota</taxon>
        <taxon>Chthonomonadia</taxon>
        <taxon>Chthonomonadales</taxon>
        <taxon>Chthonomonadaceae</taxon>
        <taxon>Chthonomonas</taxon>
    </lineage>
</organism>
<dbReference type="GO" id="GO:0006020">
    <property type="term" value="P:inositol metabolic process"/>
    <property type="evidence" value="ECO:0007669"/>
    <property type="project" value="TreeGrafter"/>
</dbReference>
<dbReference type="STRING" id="454171.CP488_00834"/>
<accession>S0ET05</accession>
<proteinExistence type="predicted"/>
<evidence type="ECO:0000256" key="1">
    <source>
        <dbReference type="ARBA" id="ARBA00001946"/>
    </source>
</evidence>
<dbReference type="RefSeq" id="WP_016481723.1">
    <property type="nucleotide sequence ID" value="NC_021487.1"/>
</dbReference>
<evidence type="ECO:0000256" key="3">
    <source>
        <dbReference type="ARBA" id="ARBA00022801"/>
    </source>
</evidence>
<dbReference type="GO" id="GO:0007165">
    <property type="term" value="P:signal transduction"/>
    <property type="evidence" value="ECO:0007669"/>
    <property type="project" value="TreeGrafter"/>
</dbReference>
<dbReference type="Proteomes" id="UP000014227">
    <property type="component" value="Chromosome I"/>
</dbReference>
<dbReference type="FunFam" id="3.30.540.10:FF:000003">
    <property type="entry name" value="Inositol-1-monophosphatase"/>
    <property type="match status" value="1"/>
</dbReference>
<name>S0ET05_CHTCT</name>
<feature type="binding site" evidence="5">
    <location>
        <position position="65"/>
    </location>
    <ligand>
        <name>Mg(2+)</name>
        <dbReference type="ChEBI" id="CHEBI:18420"/>
        <label>1</label>
        <note>catalytic</note>
    </ligand>
</feature>
<dbReference type="OrthoDB" id="9772456at2"/>
<dbReference type="PRINTS" id="PR00377">
    <property type="entry name" value="IMPHPHTASES"/>
</dbReference>
<dbReference type="SUPFAM" id="SSF56655">
    <property type="entry name" value="Carbohydrate phosphatase"/>
    <property type="match status" value="1"/>
</dbReference>
<feature type="binding site" evidence="5">
    <location>
        <position position="200"/>
    </location>
    <ligand>
        <name>Mg(2+)</name>
        <dbReference type="ChEBI" id="CHEBI:18420"/>
        <label>1</label>
        <note>catalytic</note>
    </ligand>
</feature>
<dbReference type="PATRIC" id="fig|1303518.3.peg.329"/>
<dbReference type="GO" id="GO:0008934">
    <property type="term" value="F:inositol monophosphate 1-phosphatase activity"/>
    <property type="evidence" value="ECO:0007669"/>
    <property type="project" value="TreeGrafter"/>
</dbReference>
<reference evidence="7" key="1">
    <citation type="submission" date="2013-03" db="EMBL/GenBank/DDBJ databases">
        <title>Genome sequence of Chthonomonas calidirosea, the first sequenced genome from the Armatimonadetes phylum (formally candidate division OP10).</title>
        <authorList>
            <person name="Lee K.C.Y."/>
            <person name="Morgan X.C."/>
            <person name="Dunfield P.F."/>
            <person name="Tamas I."/>
            <person name="Houghton K.M."/>
            <person name="Vyssotski M."/>
            <person name="Ryan J.L.J."/>
            <person name="Lagutin K."/>
            <person name="McDonald I.R."/>
            <person name="Stott M.B."/>
        </authorList>
    </citation>
    <scope>NUCLEOTIDE SEQUENCE [LARGE SCALE GENOMIC DNA]</scope>
    <source>
        <strain evidence="7">DSM 23976 / ICMP 18418 / T49</strain>
    </source>
</reference>
<dbReference type="Pfam" id="PF00459">
    <property type="entry name" value="Inositol_P"/>
    <property type="match status" value="1"/>
</dbReference>
<gene>
    <name evidence="6" type="ORF">CCALI_00323</name>
</gene>
<evidence type="ECO:0000256" key="5">
    <source>
        <dbReference type="PIRSR" id="PIRSR600760-2"/>
    </source>
</evidence>
<dbReference type="AlphaFoldDB" id="S0ET05"/>
<dbReference type="InterPro" id="IPR000760">
    <property type="entry name" value="Inositol_monophosphatase-like"/>
</dbReference>
<dbReference type="Gene3D" id="3.30.540.10">
    <property type="entry name" value="Fructose-1,6-Bisphosphatase, subunit A, domain 1"/>
    <property type="match status" value="1"/>
</dbReference>
<evidence type="ECO:0000256" key="2">
    <source>
        <dbReference type="ARBA" id="ARBA00022723"/>
    </source>
</evidence>
<keyword evidence="4 5" id="KW-0460">Magnesium</keyword>
<dbReference type="eggNOG" id="COG0483">
    <property type="taxonomic scope" value="Bacteria"/>
</dbReference>
<feature type="binding site" evidence="5">
    <location>
        <position position="81"/>
    </location>
    <ligand>
        <name>Mg(2+)</name>
        <dbReference type="ChEBI" id="CHEBI:18420"/>
        <label>1</label>
        <note>catalytic</note>
    </ligand>
</feature>
<evidence type="ECO:0000313" key="7">
    <source>
        <dbReference type="Proteomes" id="UP000014227"/>
    </source>
</evidence>
<protein>
    <submittedName>
        <fullName evidence="6">Archaeal fructose-1,6-bisphosphatase and related enzymes of inositol monophosphatase family</fullName>
        <ecNumber evidence="6">3.1.3.25</ecNumber>
    </submittedName>
</protein>
<evidence type="ECO:0000256" key="4">
    <source>
        <dbReference type="ARBA" id="ARBA00022842"/>
    </source>
</evidence>
<feature type="binding site" evidence="5">
    <location>
        <position position="83"/>
    </location>
    <ligand>
        <name>Mg(2+)</name>
        <dbReference type="ChEBI" id="CHEBI:18420"/>
        <label>1</label>
        <note>catalytic</note>
    </ligand>
</feature>
<dbReference type="KEGG" id="ccz:CCALI_00323"/>
<dbReference type="Gene3D" id="3.40.190.80">
    <property type="match status" value="1"/>
</dbReference>
<dbReference type="HOGENOM" id="CLU_044118_0_4_0"/>
<evidence type="ECO:0000313" key="6">
    <source>
        <dbReference type="EMBL" id="CCW34160.1"/>
    </source>
</evidence>
<feature type="binding site" evidence="5">
    <location>
        <position position="84"/>
    </location>
    <ligand>
        <name>Mg(2+)</name>
        <dbReference type="ChEBI" id="CHEBI:18420"/>
        <label>1</label>
        <note>catalytic</note>
    </ligand>
</feature>
<keyword evidence="3 6" id="KW-0378">Hydrolase</keyword>